<evidence type="ECO:0000313" key="2">
    <source>
        <dbReference type="EMBL" id="OCT74318.1"/>
    </source>
</evidence>
<proteinExistence type="predicted"/>
<feature type="region of interest" description="Disordered" evidence="1">
    <location>
        <begin position="1"/>
        <end position="91"/>
    </location>
</feature>
<organism evidence="2 3">
    <name type="scientific">Xenopus laevis</name>
    <name type="common">African clawed frog</name>
    <dbReference type="NCBI Taxonomy" id="8355"/>
    <lineage>
        <taxon>Eukaryota</taxon>
        <taxon>Metazoa</taxon>
        <taxon>Chordata</taxon>
        <taxon>Craniata</taxon>
        <taxon>Vertebrata</taxon>
        <taxon>Euteleostomi</taxon>
        <taxon>Amphibia</taxon>
        <taxon>Batrachia</taxon>
        <taxon>Anura</taxon>
        <taxon>Pipoidea</taxon>
        <taxon>Pipidae</taxon>
        <taxon>Xenopodinae</taxon>
        <taxon>Xenopus</taxon>
        <taxon>Xenopus</taxon>
    </lineage>
</organism>
<dbReference type="AlphaFoldDB" id="A0A974CJ20"/>
<evidence type="ECO:0000313" key="3">
    <source>
        <dbReference type="Proteomes" id="UP000694892"/>
    </source>
</evidence>
<reference evidence="3" key="1">
    <citation type="journal article" date="2016" name="Nature">
        <title>Genome evolution in the allotetraploid frog Xenopus laevis.</title>
        <authorList>
            <person name="Session A.M."/>
            <person name="Uno Y."/>
            <person name="Kwon T."/>
            <person name="Chapman J.A."/>
            <person name="Toyoda A."/>
            <person name="Takahashi S."/>
            <person name="Fukui A."/>
            <person name="Hikosaka A."/>
            <person name="Suzuki A."/>
            <person name="Kondo M."/>
            <person name="van Heeringen S.J."/>
            <person name="Quigley I."/>
            <person name="Heinz S."/>
            <person name="Ogino H."/>
            <person name="Ochi H."/>
            <person name="Hellsten U."/>
            <person name="Lyons J.B."/>
            <person name="Simakov O."/>
            <person name="Putnam N."/>
            <person name="Stites J."/>
            <person name="Kuroki Y."/>
            <person name="Tanaka T."/>
            <person name="Michiue T."/>
            <person name="Watanabe M."/>
            <person name="Bogdanovic O."/>
            <person name="Lister R."/>
            <person name="Georgiou G."/>
            <person name="Paranjpe S.S."/>
            <person name="van Kruijsbergen I."/>
            <person name="Shu S."/>
            <person name="Carlson J."/>
            <person name="Kinoshita T."/>
            <person name="Ohta Y."/>
            <person name="Mawaribuchi S."/>
            <person name="Jenkins J."/>
            <person name="Grimwood J."/>
            <person name="Schmutz J."/>
            <person name="Mitros T."/>
            <person name="Mozaffari S.V."/>
            <person name="Suzuki Y."/>
            <person name="Haramoto Y."/>
            <person name="Yamamoto T.S."/>
            <person name="Takagi C."/>
            <person name="Heald R."/>
            <person name="Miller K."/>
            <person name="Haudenschild C."/>
            <person name="Kitzman J."/>
            <person name="Nakayama T."/>
            <person name="Izutsu Y."/>
            <person name="Robert J."/>
            <person name="Fortriede J."/>
            <person name="Burns K."/>
            <person name="Lotay V."/>
            <person name="Karimi K."/>
            <person name="Yasuoka Y."/>
            <person name="Dichmann D.S."/>
            <person name="Flajnik M.F."/>
            <person name="Houston D.W."/>
            <person name="Shendure J."/>
            <person name="DuPasquier L."/>
            <person name="Vize P.D."/>
            <person name="Zorn A.M."/>
            <person name="Ito M."/>
            <person name="Marcotte E.M."/>
            <person name="Wallingford J.B."/>
            <person name="Ito Y."/>
            <person name="Asashima M."/>
            <person name="Ueno N."/>
            <person name="Matsuda Y."/>
            <person name="Veenstra G.J."/>
            <person name="Fujiyama A."/>
            <person name="Harland R.M."/>
            <person name="Taira M."/>
            <person name="Rokhsar D.S."/>
        </authorList>
    </citation>
    <scope>NUCLEOTIDE SEQUENCE [LARGE SCALE GENOMIC DNA]</scope>
    <source>
        <strain evidence="3">J</strain>
    </source>
</reference>
<accession>A0A974CJ20</accession>
<dbReference type="EMBL" id="CM004477">
    <property type="protein sequence ID" value="OCT74318.1"/>
    <property type="molecule type" value="Genomic_DNA"/>
</dbReference>
<protein>
    <submittedName>
        <fullName evidence="2">Uncharacterized protein</fullName>
    </submittedName>
</protein>
<sequence>MASRKKNRAQVSRNGPDLLHPGSQDSARNSAAPKPHSASESAGHRSIAASTAKKLGRYARDQMETNTAQDSGDAASPLYNSPRTLPIPRPK</sequence>
<name>A0A974CJ20_XENLA</name>
<evidence type="ECO:0000256" key="1">
    <source>
        <dbReference type="SAM" id="MobiDB-lite"/>
    </source>
</evidence>
<gene>
    <name evidence="2" type="ORF">XELAEV_18033283mg</name>
</gene>
<dbReference type="Proteomes" id="UP000694892">
    <property type="component" value="Chromosome 6S"/>
</dbReference>